<accession>X1L173</accession>
<dbReference type="InterPro" id="IPR050353">
    <property type="entry name" value="PyrK_electron_transfer"/>
</dbReference>
<dbReference type="InterPro" id="IPR017938">
    <property type="entry name" value="Riboflavin_synthase-like_b-brl"/>
</dbReference>
<dbReference type="PANTHER" id="PTHR43513:SF3">
    <property type="entry name" value="DIHYDROOROTATE DEHYDROGENASE B (NAD(+)), ELECTRON TRANSFER SUBUNIT-RELATED"/>
    <property type="match status" value="1"/>
</dbReference>
<dbReference type="EMBL" id="BARV01000538">
    <property type="protein sequence ID" value="GAH99635.1"/>
    <property type="molecule type" value="Genomic_DNA"/>
</dbReference>
<organism evidence="2">
    <name type="scientific">marine sediment metagenome</name>
    <dbReference type="NCBI Taxonomy" id="412755"/>
    <lineage>
        <taxon>unclassified sequences</taxon>
        <taxon>metagenomes</taxon>
        <taxon>ecological metagenomes</taxon>
    </lineage>
</organism>
<sequence length="122" mass="13613">MYRILAREDLAPNIHLFKVEAPLVAKKAQPGQFVVVRSDEKGERIPLTIADWDKKEGNVTIVFMEVGTTTKKLALLNAGDNILDFVGPLGRPTFIRFTKLHFITLYCLDPTLFIADKSLGIG</sequence>
<reference evidence="2" key="1">
    <citation type="journal article" date="2014" name="Front. Microbiol.">
        <title>High frequency of phylogenetically diverse reductive dehalogenase-homologous genes in deep subseafloor sedimentary metagenomes.</title>
        <authorList>
            <person name="Kawai M."/>
            <person name="Futagami T."/>
            <person name="Toyoda A."/>
            <person name="Takaki Y."/>
            <person name="Nishi S."/>
            <person name="Hori S."/>
            <person name="Arai W."/>
            <person name="Tsubouchi T."/>
            <person name="Morono Y."/>
            <person name="Uchiyama I."/>
            <person name="Ito T."/>
            <person name="Fujiyama A."/>
            <person name="Inagaki F."/>
            <person name="Takami H."/>
        </authorList>
    </citation>
    <scope>NUCLEOTIDE SEQUENCE</scope>
    <source>
        <strain evidence="2">Expedition CK06-06</strain>
    </source>
</reference>
<evidence type="ECO:0000259" key="1">
    <source>
        <dbReference type="PROSITE" id="PS51384"/>
    </source>
</evidence>
<gene>
    <name evidence="2" type="ORF">S06H3_01968</name>
</gene>
<dbReference type="SUPFAM" id="SSF63380">
    <property type="entry name" value="Riboflavin synthase domain-like"/>
    <property type="match status" value="1"/>
</dbReference>
<evidence type="ECO:0000313" key="2">
    <source>
        <dbReference type="EMBL" id="GAH99635.1"/>
    </source>
</evidence>
<comment type="caution">
    <text evidence="2">The sequence shown here is derived from an EMBL/GenBank/DDBJ whole genome shotgun (WGS) entry which is preliminary data.</text>
</comment>
<proteinExistence type="predicted"/>
<dbReference type="Gene3D" id="2.40.30.10">
    <property type="entry name" value="Translation factors"/>
    <property type="match status" value="1"/>
</dbReference>
<dbReference type="AlphaFoldDB" id="X1L173"/>
<dbReference type="InterPro" id="IPR017927">
    <property type="entry name" value="FAD-bd_FR_type"/>
</dbReference>
<dbReference type="PANTHER" id="PTHR43513">
    <property type="entry name" value="DIHYDROOROTATE DEHYDROGENASE B (NAD(+)), ELECTRON TRANSFER SUBUNIT"/>
    <property type="match status" value="1"/>
</dbReference>
<feature type="domain" description="FAD-binding FR-type" evidence="1">
    <location>
        <begin position="1"/>
        <end position="95"/>
    </location>
</feature>
<dbReference type="PROSITE" id="PS51384">
    <property type="entry name" value="FAD_FR"/>
    <property type="match status" value="1"/>
</dbReference>
<name>X1L173_9ZZZZ</name>
<dbReference type="GO" id="GO:0016491">
    <property type="term" value="F:oxidoreductase activity"/>
    <property type="evidence" value="ECO:0007669"/>
    <property type="project" value="InterPro"/>
</dbReference>
<protein>
    <recommendedName>
        <fullName evidence="1">FAD-binding FR-type domain-containing protein</fullName>
    </recommendedName>
</protein>